<accession>A0A9E7ZWQ4</accession>
<feature type="region of interest" description="Disordered" evidence="1">
    <location>
        <begin position="303"/>
        <end position="323"/>
    </location>
</feature>
<feature type="signal peptide" evidence="2">
    <location>
        <begin position="1"/>
        <end position="20"/>
    </location>
</feature>
<evidence type="ECO:0000256" key="1">
    <source>
        <dbReference type="SAM" id="MobiDB-lite"/>
    </source>
</evidence>
<proteinExistence type="predicted"/>
<dbReference type="AlphaFoldDB" id="A0A9E7ZWQ4"/>
<evidence type="ECO:0000313" key="3">
    <source>
        <dbReference type="EMBL" id="UZF88626.1"/>
    </source>
</evidence>
<gene>
    <name evidence="3" type="ORF">NWE54_07500</name>
</gene>
<name>A0A9E7ZWQ4_9HYPH</name>
<keyword evidence="2" id="KW-0732">Signal</keyword>
<reference evidence="3" key="1">
    <citation type="submission" date="2022-08" db="EMBL/GenBank/DDBJ databases">
        <title>Complete Genome Sequences of 2 Bosea sp. soil isolates.</title>
        <authorList>
            <person name="Alvarez Arevalo M."/>
            <person name="Sterndorff E.B."/>
            <person name="Faurdal D."/>
            <person name="Joergensen T.S."/>
            <person name="Weber T."/>
        </authorList>
    </citation>
    <scope>NUCLEOTIDE SEQUENCE</scope>
    <source>
        <strain evidence="3">NBC_00436</strain>
    </source>
</reference>
<feature type="chain" id="PRO_5039305484" evidence="2">
    <location>
        <begin position="21"/>
        <end position="452"/>
    </location>
</feature>
<dbReference type="InterPro" id="IPR028994">
    <property type="entry name" value="Integrin_alpha_N"/>
</dbReference>
<organism evidence="3">
    <name type="scientific">Bosea sp. NBC_00436</name>
    <dbReference type="NCBI Taxonomy" id="2969620"/>
    <lineage>
        <taxon>Bacteria</taxon>
        <taxon>Pseudomonadati</taxon>
        <taxon>Pseudomonadota</taxon>
        <taxon>Alphaproteobacteria</taxon>
        <taxon>Hyphomicrobiales</taxon>
        <taxon>Boseaceae</taxon>
        <taxon>Bosea</taxon>
    </lineage>
</organism>
<sequence>MKRLALASLAVIAPLTSALADSNQVAALGLTDGWYCKVGGKGAEGDSVLVRAGGPRPFLGIDGLDCHDPVVANGRLTAKTCYANGGIKLGVSKSYAAGGDKITLDGADFVLTPVAPNGDVCPPAQKAAAVSSPKPIDDFAADPTFIVTTVEKGTLPADAGTMPVPAAAEPIVEAFKDYLSKGCREAGGKPEFKPDFATAVDVNGDGRADIFMTANRMYCDGAVSYWSGSSGSTARWALSKADGTYAIADQLHHNVEIQETLKNGFQLIVHLHGANCNKIGAGQCRHVVNVDRNGEIHTIAWPDGKDRSIQGKPAATASKPAPLTHNLPPADALANSGWSTWFHNGSTMVINEQTGRIVYEEPKASIAGTVPKGAILFEGKFDGKRISGTAYVFKKGCDPAPYQVSGRVEDRKGFGSRIVLTGPAPKRDRNSCAIVGTTATHSRLVFEEYMDI</sequence>
<dbReference type="SUPFAM" id="SSF69318">
    <property type="entry name" value="Integrin alpha N-terminal domain"/>
    <property type="match status" value="1"/>
</dbReference>
<protein>
    <submittedName>
        <fullName evidence="3">Uncharacterized protein</fullName>
    </submittedName>
</protein>
<evidence type="ECO:0000256" key="2">
    <source>
        <dbReference type="SAM" id="SignalP"/>
    </source>
</evidence>
<dbReference type="EMBL" id="CP102774">
    <property type="protein sequence ID" value="UZF88626.1"/>
    <property type="molecule type" value="Genomic_DNA"/>
</dbReference>